<reference evidence="5" key="1">
    <citation type="submission" date="2015-08" db="EMBL/GenBank/DDBJ databases">
        <authorList>
            <person name="Babu N.S."/>
            <person name="Beckwith C.J."/>
            <person name="Beseler K.G."/>
            <person name="Brison A."/>
            <person name="Carone J.V."/>
            <person name="Caskin T.P."/>
            <person name="Diamond M."/>
            <person name="Durham M.E."/>
            <person name="Foxe J.M."/>
            <person name="Go M."/>
            <person name="Henderson B.A."/>
            <person name="Jones I.B."/>
            <person name="McGettigan J.A."/>
            <person name="Micheletti S.J."/>
            <person name="Nasrallah M.E."/>
            <person name="Ortiz D."/>
            <person name="Piller C.R."/>
            <person name="Privatt S.R."/>
            <person name="Schneider S.L."/>
            <person name="Sharp S."/>
            <person name="Smith T.C."/>
            <person name="Stanton J.D."/>
            <person name="Ullery H.E."/>
            <person name="Wilson R.J."/>
            <person name="Serrano M.G."/>
            <person name="Buck G."/>
            <person name="Lee V."/>
            <person name="Wang Y."/>
            <person name="Carvalho R."/>
            <person name="Voegtly L."/>
            <person name="Shi R."/>
            <person name="Duckworth R."/>
            <person name="Johnson A."/>
            <person name="Loviza R."/>
            <person name="Walstead R."/>
            <person name="Shah Z."/>
            <person name="Kiflezghi M."/>
            <person name="Wade K."/>
            <person name="Ball S.L."/>
            <person name="Bradley K.W."/>
            <person name="Asai D.J."/>
            <person name="Bowman C.A."/>
            <person name="Russell D.A."/>
            <person name="Pope W.H."/>
            <person name="Jacobs-Sera D."/>
            <person name="Hendrix R.W."/>
            <person name="Hatfull G.F."/>
        </authorList>
    </citation>
    <scope>NUCLEOTIDE SEQUENCE</scope>
</reference>
<name>A0A1D1ZYB1_AUXPR</name>
<dbReference type="PANTHER" id="PTHR46138:SF1">
    <property type="entry name" value="PROTEIN DR1"/>
    <property type="match status" value="1"/>
</dbReference>
<comment type="subcellular location">
    <subcellularLocation>
        <location evidence="1">Nucleus</location>
    </subcellularLocation>
</comment>
<dbReference type="InterPro" id="IPR003958">
    <property type="entry name" value="CBFA_NFYB_domain"/>
</dbReference>
<evidence type="ECO:0000313" key="5">
    <source>
        <dbReference type="EMBL" id="JAT71926.1"/>
    </source>
</evidence>
<feature type="compositionally biased region" description="Gly residues" evidence="3">
    <location>
        <begin position="142"/>
        <end position="155"/>
    </location>
</feature>
<evidence type="ECO:0000256" key="2">
    <source>
        <dbReference type="ARBA" id="ARBA00023242"/>
    </source>
</evidence>
<dbReference type="GO" id="GO:0046982">
    <property type="term" value="F:protein heterodimerization activity"/>
    <property type="evidence" value="ECO:0007669"/>
    <property type="project" value="InterPro"/>
</dbReference>
<sequence>MDEDVSLPRTTIQKAVKGALPPGLRVSWDAIDVLTSCCNEFVHLISSQANVISERTKRSTITPDHVIQALEELGFETLVGPVQEVLVEFKGEQRQHQGRIGGRKAAGKEALSKEEMLLLQQQLFAQARERTLSEPSPMEAGPEGGGGEGPEGASL</sequence>
<dbReference type="GO" id="GO:0016251">
    <property type="term" value="F:RNA polymerase II general transcription initiation factor activity"/>
    <property type="evidence" value="ECO:0007669"/>
    <property type="project" value="TreeGrafter"/>
</dbReference>
<dbReference type="GO" id="GO:0017025">
    <property type="term" value="F:TBP-class protein binding"/>
    <property type="evidence" value="ECO:0007669"/>
    <property type="project" value="TreeGrafter"/>
</dbReference>
<dbReference type="AlphaFoldDB" id="A0A1D1ZYB1"/>
<dbReference type="EMBL" id="GDKF01006696">
    <property type="protein sequence ID" value="JAT71926.1"/>
    <property type="molecule type" value="Transcribed_RNA"/>
</dbReference>
<feature type="domain" description="Transcription factor CBF/NF-Y/archaeal histone" evidence="4">
    <location>
        <begin position="6"/>
        <end position="70"/>
    </location>
</feature>
<keyword evidence="2" id="KW-0539">Nucleus</keyword>
<protein>
    <recommendedName>
        <fullName evidence="4">Transcription factor CBF/NF-Y/archaeal histone domain-containing protein</fullName>
    </recommendedName>
</protein>
<organism evidence="5">
    <name type="scientific">Auxenochlorella protothecoides</name>
    <name type="common">Green microalga</name>
    <name type="synonym">Chlorella protothecoides</name>
    <dbReference type="NCBI Taxonomy" id="3075"/>
    <lineage>
        <taxon>Eukaryota</taxon>
        <taxon>Viridiplantae</taxon>
        <taxon>Chlorophyta</taxon>
        <taxon>core chlorophytes</taxon>
        <taxon>Trebouxiophyceae</taxon>
        <taxon>Chlorellales</taxon>
        <taxon>Chlorellaceae</taxon>
        <taxon>Auxenochlorella</taxon>
    </lineage>
</organism>
<dbReference type="Gene3D" id="1.10.20.10">
    <property type="entry name" value="Histone, subunit A"/>
    <property type="match status" value="1"/>
</dbReference>
<feature type="region of interest" description="Disordered" evidence="3">
    <location>
        <begin position="128"/>
        <end position="155"/>
    </location>
</feature>
<accession>A0A1D1ZYB1</accession>
<dbReference type="InterPro" id="IPR042225">
    <property type="entry name" value="Ncb2"/>
</dbReference>
<dbReference type="GO" id="GO:0000122">
    <property type="term" value="P:negative regulation of transcription by RNA polymerase II"/>
    <property type="evidence" value="ECO:0007669"/>
    <property type="project" value="InterPro"/>
</dbReference>
<evidence type="ECO:0000256" key="3">
    <source>
        <dbReference type="SAM" id="MobiDB-lite"/>
    </source>
</evidence>
<dbReference type="Pfam" id="PF00808">
    <property type="entry name" value="CBFD_NFYB_HMF"/>
    <property type="match status" value="1"/>
</dbReference>
<dbReference type="CDD" id="cd22905">
    <property type="entry name" value="HFD_Dr1"/>
    <property type="match status" value="1"/>
</dbReference>
<evidence type="ECO:0000256" key="1">
    <source>
        <dbReference type="ARBA" id="ARBA00004123"/>
    </source>
</evidence>
<gene>
    <name evidence="5" type="ORF">g.101461</name>
</gene>
<dbReference type="SUPFAM" id="SSF47113">
    <property type="entry name" value="Histone-fold"/>
    <property type="match status" value="1"/>
</dbReference>
<evidence type="ECO:0000259" key="4">
    <source>
        <dbReference type="Pfam" id="PF00808"/>
    </source>
</evidence>
<dbReference type="GO" id="GO:0051123">
    <property type="term" value="P:RNA polymerase II preinitiation complex assembly"/>
    <property type="evidence" value="ECO:0007669"/>
    <property type="project" value="TreeGrafter"/>
</dbReference>
<proteinExistence type="predicted"/>
<dbReference type="PANTHER" id="PTHR46138">
    <property type="entry name" value="PROTEIN DR1"/>
    <property type="match status" value="1"/>
</dbReference>
<dbReference type="InterPro" id="IPR009072">
    <property type="entry name" value="Histone-fold"/>
</dbReference>
<dbReference type="GO" id="GO:0017054">
    <property type="term" value="C:negative cofactor 2 complex"/>
    <property type="evidence" value="ECO:0007669"/>
    <property type="project" value="InterPro"/>
</dbReference>